<keyword evidence="5" id="KW-0614">Plasmid</keyword>
<proteinExistence type="predicted"/>
<dbReference type="PANTHER" id="PTHR24201">
    <property type="entry name" value="ANK_REP_REGION DOMAIN-CONTAINING PROTEIN"/>
    <property type="match status" value="1"/>
</dbReference>
<reference evidence="5 6" key="1">
    <citation type="submission" date="2018-04" db="EMBL/GenBank/DDBJ databases">
        <title>Complete genome sequence of the nitrogen-fixing bacterium Azospirillum humicireducens type strain SgZ-5.</title>
        <authorList>
            <person name="Yu Z."/>
        </authorList>
    </citation>
    <scope>NUCLEOTIDE SEQUENCE [LARGE SCALE GENOMIC DNA]</scope>
    <source>
        <strain evidence="5 6">SgZ-5</strain>
        <plasmid evidence="5 6">pYZ6</plasmid>
    </source>
</reference>
<feature type="repeat" description="ANK" evidence="3">
    <location>
        <begin position="136"/>
        <end position="168"/>
    </location>
</feature>
<dbReference type="SMART" id="SM00248">
    <property type="entry name" value="ANK"/>
    <property type="match status" value="5"/>
</dbReference>
<feature type="repeat" description="ANK" evidence="3">
    <location>
        <begin position="103"/>
        <end position="135"/>
    </location>
</feature>
<accession>A0A2R4VXZ7</accession>
<dbReference type="Proteomes" id="UP000077405">
    <property type="component" value="Plasmid pYZ6"/>
</dbReference>
<keyword evidence="4" id="KW-0732">Signal</keyword>
<evidence type="ECO:0000256" key="1">
    <source>
        <dbReference type="ARBA" id="ARBA00022737"/>
    </source>
</evidence>
<keyword evidence="6" id="KW-1185">Reference proteome</keyword>
<geneLocation type="plasmid" evidence="5 6">
    <name>pYZ6</name>
</geneLocation>
<gene>
    <name evidence="5" type="ORF">A6A40_28165</name>
</gene>
<organism evidence="5 6">
    <name type="scientific">Azospirillum humicireducens</name>
    <dbReference type="NCBI Taxonomy" id="1226968"/>
    <lineage>
        <taxon>Bacteria</taxon>
        <taxon>Pseudomonadati</taxon>
        <taxon>Pseudomonadota</taxon>
        <taxon>Alphaproteobacteria</taxon>
        <taxon>Rhodospirillales</taxon>
        <taxon>Azospirillaceae</taxon>
        <taxon>Azospirillum</taxon>
    </lineage>
</organism>
<name>A0A2R4VXZ7_9PROT</name>
<evidence type="ECO:0000313" key="6">
    <source>
        <dbReference type="Proteomes" id="UP000077405"/>
    </source>
</evidence>
<sequence>MILVALAAAGWTSLPTPFAARTAMAALPPASHFFPDAATARLADAAGRGDAAAVRQLAAAGADPNAGGTEGMTPLLFAIASNSKAGAKALLEAGADPNRRARDGESALTMVASGTDADWLRLLLAFGGDPNARNAIGEPVLVNAGLRRNADAVRILLDSGADIEATDESGSTVTLVLARMNQFHVVAYLLGRNADALHRSPVSDDAAADYIFHAVLDPSSPLADWQQRCRQYLQSRGIAAPPPR</sequence>
<feature type="signal peptide" evidence="4">
    <location>
        <begin position="1"/>
        <end position="19"/>
    </location>
</feature>
<feature type="chain" id="PRO_5015307991" evidence="4">
    <location>
        <begin position="20"/>
        <end position="244"/>
    </location>
</feature>
<dbReference type="Gene3D" id="1.25.40.20">
    <property type="entry name" value="Ankyrin repeat-containing domain"/>
    <property type="match status" value="1"/>
</dbReference>
<dbReference type="PANTHER" id="PTHR24201:SF2">
    <property type="entry name" value="ANKYRIN REPEAT DOMAIN-CONTAINING PROTEIN 42"/>
    <property type="match status" value="1"/>
</dbReference>
<dbReference type="PROSITE" id="PS50297">
    <property type="entry name" value="ANK_REP_REGION"/>
    <property type="match status" value="1"/>
</dbReference>
<protein>
    <submittedName>
        <fullName evidence="5">Ankyrin repeat domain-containing protein</fullName>
    </submittedName>
</protein>
<dbReference type="Pfam" id="PF12796">
    <property type="entry name" value="Ank_2"/>
    <property type="match status" value="1"/>
</dbReference>
<dbReference type="AlphaFoldDB" id="A0A2R4VXZ7"/>
<dbReference type="KEGG" id="ahu:A6A40_28165"/>
<dbReference type="SUPFAM" id="SSF48403">
    <property type="entry name" value="Ankyrin repeat"/>
    <property type="match status" value="1"/>
</dbReference>
<evidence type="ECO:0000256" key="3">
    <source>
        <dbReference type="PROSITE-ProRule" id="PRU00023"/>
    </source>
</evidence>
<keyword evidence="1" id="KW-0677">Repeat</keyword>
<evidence type="ECO:0000256" key="2">
    <source>
        <dbReference type="ARBA" id="ARBA00023043"/>
    </source>
</evidence>
<dbReference type="InterPro" id="IPR050776">
    <property type="entry name" value="Ank_Repeat/CDKN_Inhibitor"/>
</dbReference>
<dbReference type="InterPro" id="IPR036770">
    <property type="entry name" value="Ankyrin_rpt-contain_sf"/>
</dbReference>
<feature type="repeat" description="ANK" evidence="3">
    <location>
        <begin position="70"/>
        <end position="102"/>
    </location>
</feature>
<dbReference type="EMBL" id="CP028907">
    <property type="protein sequence ID" value="AWB09263.1"/>
    <property type="molecule type" value="Genomic_DNA"/>
</dbReference>
<dbReference type="InterPro" id="IPR002110">
    <property type="entry name" value="Ankyrin_rpt"/>
</dbReference>
<dbReference type="PROSITE" id="PS50088">
    <property type="entry name" value="ANK_REPEAT"/>
    <property type="match status" value="3"/>
</dbReference>
<keyword evidence="2 3" id="KW-0040">ANK repeat</keyword>
<dbReference type="OrthoDB" id="9812708at2"/>
<evidence type="ECO:0000313" key="5">
    <source>
        <dbReference type="EMBL" id="AWB09263.1"/>
    </source>
</evidence>
<evidence type="ECO:0000256" key="4">
    <source>
        <dbReference type="SAM" id="SignalP"/>
    </source>
</evidence>